<dbReference type="AlphaFoldDB" id="A0A1S8KLA9"/>
<evidence type="ECO:0000256" key="1">
    <source>
        <dbReference type="SAM" id="Coils"/>
    </source>
</evidence>
<gene>
    <name evidence="2" type="ORF">BWX42_00230</name>
    <name evidence="3" type="ORF">BWX42_00610</name>
</gene>
<dbReference type="Proteomes" id="UP000190409">
    <property type="component" value="Unassembled WGS sequence"/>
</dbReference>
<evidence type="ECO:0000313" key="2">
    <source>
        <dbReference type="EMBL" id="OOL80422.1"/>
    </source>
</evidence>
<evidence type="ECO:0000313" key="3">
    <source>
        <dbReference type="EMBL" id="OOL80486.1"/>
    </source>
</evidence>
<protein>
    <submittedName>
        <fullName evidence="3">Uncharacterized protein</fullName>
    </submittedName>
</protein>
<comment type="caution">
    <text evidence="3">The sequence shown here is derived from an EMBL/GenBank/DDBJ whole genome shotgun (WGS) entry which is preliminary data.</text>
</comment>
<accession>A0A1S8KLA9</accession>
<proteinExistence type="predicted"/>
<evidence type="ECO:0000313" key="4">
    <source>
        <dbReference type="Proteomes" id="UP000190409"/>
    </source>
</evidence>
<dbReference type="EMBL" id="MUYF01000003">
    <property type="protein sequence ID" value="OOL80486.1"/>
    <property type="molecule type" value="Genomic_DNA"/>
</dbReference>
<name>A0A1S8KLA9_9LACT</name>
<sequence length="126" mass="14988">MNWHDISDILTEIVKWLSAVGVITAALNKWAAQPFMARFERAVKKNIVPIEELIEQLRRQNELSERERQQIKELTARNQEILAQHEKRLDIHHEQIVRLETRSEFGHQTMKYKEEYLGGGERERTL</sequence>
<reference evidence="3 4" key="1">
    <citation type="submission" date="2017-01" db="EMBL/GenBank/DDBJ databases">
        <title>Complete Genome Sequence of Dolosigranulum pigrum isolated from a Patient with interstitial lung disease.</title>
        <authorList>
            <person name="Mukhopadhyay R."/>
            <person name="Joaquin J."/>
            <person name="Hogue R."/>
            <person name="Fitzgerald S."/>
            <person name="Jospin G."/>
            <person name="Eisen J.A."/>
            <person name="Chaturvedi V."/>
        </authorList>
    </citation>
    <scope>NUCLEOTIDE SEQUENCE [LARGE SCALE GENOMIC DNA]</scope>
    <source>
        <strain evidence="3 4">15S00348</strain>
    </source>
</reference>
<feature type="coiled-coil region" evidence="1">
    <location>
        <begin position="50"/>
        <end position="102"/>
    </location>
</feature>
<dbReference type="EMBL" id="MUYF01000003">
    <property type="protein sequence ID" value="OOL80422.1"/>
    <property type="molecule type" value="Genomic_DNA"/>
</dbReference>
<keyword evidence="1" id="KW-0175">Coiled coil</keyword>
<organism evidence="3 4">
    <name type="scientific">Dolosigranulum pigrum</name>
    <dbReference type="NCBI Taxonomy" id="29394"/>
    <lineage>
        <taxon>Bacteria</taxon>
        <taxon>Bacillati</taxon>
        <taxon>Bacillota</taxon>
        <taxon>Bacilli</taxon>
        <taxon>Lactobacillales</taxon>
        <taxon>Carnobacteriaceae</taxon>
        <taxon>Dolosigranulum</taxon>
    </lineage>
</organism>